<proteinExistence type="inferred from homology"/>
<name>A0AA35QXW9_GEOBA</name>
<evidence type="ECO:0000256" key="3">
    <source>
        <dbReference type="ARBA" id="ARBA00022927"/>
    </source>
</evidence>
<evidence type="ECO:0000256" key="1">
    <source>
        <dbReference type="ARBA" id="ARBA00010394"/>
    </source>
</evidence>
<dbReference type="AlphaFoldDB" id="A0AA35QXW9"/>
<feature type="repeat" description="ARM" evidence="4">
    <location>
        <begin position="6"/>
        <end position="48"/>
    </location>
</feature>
<protein>
    <submittedName>
        <fullName evidence="5">Importin subunit alpha-1b</fullName>
    </submittedName>
</protein>
<dbReference type="PROSITE" id="PS50176">
    <property type="entry name" value="ARM_REPEAT"/>
    <property type="match status" value="1"/>
</dbReference>
<evidence type="ECO:0000256" key="4">
    <source>
        <dbReference type="PROSITE-ProRule" id="PRU00259"/>
    </source>
</evidence>
<feature type="non-terminal residue" evidence="5">
    <location>
        <position position="85"/>
    </location>
</feature>
<dbReference type="InterPro" id="IPR016024">
    <property type="entry name" value="ARM-type_fold"/>
</dbReference>
<dbReference type="Pfam" id="PF00514">
    <property type="entry name" value="Arm"/>
    <property type="match status" value="1"/>
</dbReference>
<dbReference type="EMBL" id="CASHTH010000274">
    <property type="protein sequence ID" value="CAI7996592.1"/>
    <property type="molecule type" value="Genomic_DNA"/>
</dbReference>
<gene>
    <name evidence="5" type="ORF">GBAR_LOCUS1903</name>
</gene>
<dbReference type="Gene3D" id="1.25.10.10">
    <property type="entry name" value="Leucine-rich Repeat Variant"/>
    <property type="match status" value="1"/>
</dbReference>
<evidence type="ECO:0000313" key="6">
    <source>
        <dbReference type="Proteomes" id="UP001174909"/>
    </source>
</evidence>
<accession>A0AA35QXW9</accession>
<evidence type="ECO:0000256" key="2">
    <source>
        <dbReference type="ARBA" id="ARBA00022448"/>
    </source>
</evidence>
<reference evidence="5" key="1">
    <citation type="submission" date="2023-03" db="EMBL/GenBank/DDBJ databases">
        <authorList>
            <person name="Steffen K."/>
            <person name="Cardenas P."/>
        </authorList>
    </citation>
    <scope>NUCLEOTIDE SEQUENCE</scope>
</reference>
<keyword evidence="3" id="KW-0653">Protein transport</keyword>
<dbReference type="InterPro" id="IPR000225">
    <property type="entry name" value="Armadillo"/>
</dbReference>
<dbReference type="GO" id="GO:0015031">
    <property type="term" value="P:protein transport"/>
    <property type="evidence" value="ECO:0007669"/>
    <property type="project" value="UniProtKB-KW"/>
</dbReference>
<dbReference type="SUPFAM" id="SSF48371">
    <property type="entry name" value="ARM repeat"/>
    <property type="match status" value="1"/>
</dbReference>
<keyword evidence="6" id="KW-1185">Reference proteome</keyword>
<sequence length="85" mass="8935">MVVESGVIPVLVPILTHPDNKVLLPVLRTLGNITTGSTEETQAVLDGGILPYLPNLATDTTPDISAVGHAISRVLLRACKRSSAH</sequence>
<keyword evidence="2" id="KW-0813">Transport</keyword>
<dbReference type="PANTHER" id="PTHR23316">
    <property type="entry name" value="IMPORTIN ALPHA"/>
    <property type="match status" value="1"/>
</dbReference>
<dbReference type="InterPro" id="IPR011989">
    <property type="entry name" value="ARM-like"/>
</dbReference>
<organism evidence="5 6">
    <name type="scientific">Geodia barretti</name>
    <name type="common">Barrett's horny sponge</name>
    <dbReference type="NCBI Taxonomy" id="519541"/>
    <lineage>
        <taxon>Eukaryota</taxon>
        <taxon>Metazoa</taxon>
        <taxon>Porifera</taxon>
        <taxon>Demospongiae</taxon>
        <taxon>Heteroscleromorpha</taxon>
        <taxon>Tetractinellida</taxon>
        <taxon>Astrophorina</taxon>
        <taxon>Geodiidae</taxon>
        <taxon>Geodia</taxon>
    </lineage>
</organism>
<evidence type="ECO:0000313" key="5">
    <source>
        <dbReference type="EMBL" id="CAI7996592.1"/>
    </source>
</evidence>
<dbReference type="Proteomes" id="UP001174909">
    <property type="component" value="Unassembled WGS sequence"/>
</dbReference>
<comment type="similarity">
    <text evidence="1">Belongs to the importin alpha family.</text>
</comment>
<comment type="caution">
    <text evidence="5">The sequence shown here is derived from an EMBL/GenBank/DDBJ whole genome shotgun (WGS) entry which is preliminary data.</text>
</comment>